<evidence type="ECO:0000259" key="1">
    <source>
        <dbReference type="Pfam" id="PF07615"/>
    </source>
</evidence>
<proteinExistence type="predicted"/>
<evidence type="ECO:0000313" key="3">
    <source>
        <dbReference type="Proteomes" id="UP001275315"/>
    </source>
</evidence>
<dbReference type="InterPro" id="IPR011522">
    <property type="entry name" value="Thiamin/HMP-bd_put_YkoF"/>
</dbReference>
<evidence type="ECO:0000313" key="2">
    <source>
        <dbReference type="EMBL" id="MDY0410364.1"/>
    </source>
</evidence>
<dbReference type="Proteomes" id="UP001275315">
    <property type="component" value="Unassembled WGS sequence"/>
</dbReference>
<dbReference type="RefSeq" id="WP_320381239.1">
    <property type="nucleotide sequence ID" value="NZ_JAWDIQ010000003.1"/>
</dbReference>
<feature type="domain" description="Thiamin/hydroxymethyl pyrimidine-binding YkoF putative" evidence="1">
    <location>
        <begin position="11"/>
        <end position="89"/>
    </location>
</feature>
<dbReference type="SUPFAM" id="SSF89957">
    <property type="entry name" value="MTH1187/YkoF-like"/>
    <property type="match status" value="1"/>
</dbReference>
<dbReference type="Gene3D" id="3.30.70.930">
    <property type="match status" value="1"/>
</dbReference>
<accession>A0ABU5CVF9</accession>
<dbReference type="EMBL" id="JAWDIQ010000003">
    <property type="protein sequence ID" value="MDY0410364.1"/>
    <property type="molecule type" value="Genomic_DNA"/>
</dbReference>
<organism evidence="2 3">
    <name type="scientific">Paracerasibacillus soli</name>
    <dbReference type="NCBI Taxonomy" id="480284"/>
    <lineage>
        <taxon>Bacteria</taxon>
        <taxon>Bacillati</taxon>
        <taxon>Bacillota</taxon>
        <taxon>Bacilli</taxon>
        <taxon>Bacillales</taxon>
        <taxon>Bacillaceae</taxon>
        <taxon>Paracerasibacillus</taxon>
    </lineage>
</organism>
<reference evidence="2 3" key="1">
    <citation type="submission" date="2023-10" db="EMBL/GenBank/DDBJ databases">
        <title>Virgibacillus soli CC-YMP-6 genome.</title>
        <authorList>
            <person name="Miliotis G."/>
            <person name="Sengupta P."/>
            <person name="Hameed A."/>
            <person name="Chuvochina M."/>
            <person name="Mcdonagh F."/>
            <person name="Simpson A.C."/>
            <person name="Singh N.K."/>
            <person name="Rekha P.D."/>
            <person name="Raman K."/>
            <person name="Hugenholtz P."/>
            <person name="Venkateswaran K."/>
        </authorList>
    </citation>
    <scope>NUCLEOTIDE SEQUENCE [LARGE SCALE GENOMIC DNA]</scope>
    <source>
        <strain evidence="2 3">CC-YMP-6</strain>
    </source>
</reference>
<protein>
    <submittedName>
        <fullName evidence="2">YkoF family thiamine/hydroxymethylpyrimidine-binding protein</fullName>
    </submittedName>
</protein>
<sequence>MANQVCGNTQIVGASFSLYPMCDRFVDIILETLEKVDTSKVWVKTDDVTTTVRGKAVHVFDVTRAVFLQAAQTGEHVAFQATYSVGCPGIQLEMSI</sequence>
<gene>
    <name evidence="2" type="ORF">RWD45_19685</name>
</gene>
<dbReference type="InterPro" id="IPR029756">
    <property type="entry name" value="MTH1187/YkoF-like"/>
</dbReference>
<name>A0ABU5CVF9_9BACI</name>
<keyword evidence="3" id="KW-1185">Reference proteome</keyword>
<dbReference type="Pfam" id="PF07615">
    <property type="entry name" value="Ykof"/>
    <property type="match status" value="1"/>
</dbReference>
<comment type="caution">
    <text evidence="2">The sequence shown here is derived from an EMBL/GenBank/DDBJ whole genome shotgun (WGS) entry which is preliminary data.</text>
</comment>